<dbReference type="Proteomes" id="UP001302745">
    <property type="component" value="Unassembled WGS sequence"/>
</dbReference>
<protein>
    <submittedName>
        <fullName evidence="3">Uncharacterized protein</fullName>
    </submittedName>
</protein>
<feature type="compositionally biased region" description="Low complexity" evidence="2">
    <location>
        <begin position="89"/>
        <end position="101"/>
    </location>
</feature>
<evidence type="ECO:0000313" key="4">
    <source>
        <dbReference type="Proteomes" id="UP001302745"/>
    </source>
</evidence>
<accession>A0AAN6ZYU6</accession>
<evidence type="ECO:0000313" key="3">
    <source>
        <dbReference type="EMBL" id="KAK4155228.1"/>
    </source>
</evidence>
<feature type="region of interest" description="Disordered" evidence="2">
    <location>
        <begin position="1"/>
        <end position="104"/>
    </location>
</feature>
<sequence length="669" mass="75023">MSHRTSDAYSRRPTDDDRRGPDPRDRRRDSHPRGSSDSHKEEKQRRDKDTTARDRRTLLESPRDPPSVAKPARPHVTISSARSERLTRASSTSQSPAESPSIDGTTACEKLVSLCRKHSEAVTNLVKLKLERDPLAKVLKQRQAEYEKSMVKHAEFPSVPEVQNMHRVKYAERVRLLDVQIQKAQDEVDKIIDSIAQAVFGLSSAQNRGFETKTASPTTPTVPLQHQETVKKQQMEIGELKTKIRKIETEHSQERSELKAEFDQRFTDMKEQMVDMMKGMKKDLKEVKALKSVKEEVTGELQEQLRVVRGEFEERQTERETTEMSTFIAAERPTLLSDMAGLLSRVDKLTGQLTQNTQDTVELRNSLIACTRRVDDEARKVEEHEAKLSSLDIDALEEVAEKMSIDFPDLQRRVAGIQAKLDGVSQEIDTKQQALFAQVQQFVGQMGGDLGGLVDEVEKSVMACATRIKTLEEAPMGRPDASTGTSLAASVEMGSISSDMVLIKSDLDSTKTAVGRLTQELSDKVGQVDQKVSATSEDINNQLTMIRHSITVLDSQYNNLSTRSLAEHIIGQLEQIYPSGRHDDIDELKRLANGLSSRIDTLEGQVQEVQEFKGKEAKFDASKVSSEQERLHQLLDESLRPGTHHNPMKRKRTDLGMNGAEHTVTNGTG</sequence>
<evidence type="ECO:0000256" key="1">
    <source>
        <dbReference type="SAM" id="Coils"/>
    </source>
</evidence>
<reference evidence="3" key="1">
    <citation type="journal article" date="2023" name="Mol. Phylogenet. Evol.">
        <title>Genome-scale phylogeny and comparative genomics of the fungal order Sordariales.</title>
        <authorList>
            <person name="Hensen N."/>
            <person name="Bonometti L."/>
            <person name="Westerberg I."/>
            <person name="Brannstrom I.O."/>
            <person name="Guillou S."/>
            <person name="Cros-Aarteil S."/>
            <person name="Calhoun S."/>
            <person name="Haridas S."/>
            <person name="Kuo A."/>
            <person name="Mondo S."/>
            <person name="Pangilinan J."/>
            <person name="Riley R."/>
            <person name="LaButti K."/>
            <person name="Andreopoulos B."/>
            <person name="Lipzen A."/>
            <person name="Chen C."/>
            <person name="Yan M."/>
            <person name="Daum C."/>
            <person name="Ng V."/>
            <person name="Clum A."/>
            <person name="Steindorff A."/>
            <person name="Ohm R.A."/>
            <person name="Martin F."/>
            <person name="Silar P."/>
            <person name="Natvig D.O."/>
            <person name="Lalanne C."/>
            <person name="Gautier V."/>
            <person name="Ament-Velasquez S.L."/>
            <person name="Kruys A."/>
            <person name="Hutchinson M.I."/>
            <person name="Powell A.J."/>
            <person name="Barry K."/>
            <person name="Miller A.N."/>
            <person name="Grigoriev I.V."/>
            <person name="Debuchy R."/>
            <person name="Gladieux P."/>
            <person name="Hiltunen Thoren M."/>
            <person name="Johannesson H."/>
        </authorList>
    </citation>
    <scope>NUCLEOTIDE SEQUENCE</scope>
    <source>
        <strain evidence="3">CBS 538.74</strain>
    </source>
</reference>
<evidence type="ECO:0000256" key="2">
    <source>
        <dbReference type="SAM" id="MobiDB-lite"/>
    </source>
</evidence>
<keyword evidence="4" id="KW-1185">Reference proteome</keyword>
<organism evidence="3 4">
    <name type="scientific">Chaetomidium leptoderma</name>
    <dbReference type="NCBI Taxonomy" id="669021"/>
    <lineage>
        <taxon>Eukaryota</taxon>
        <taxon>Fungi</taxon>
        <taxon>Dikarya</taxon>
        <taxon>Ascomycota</taxon>
        <taxon>Pezizomycotina</taxon>
        <taxon>Sordariomycetes</taxon>
        <taxon>Sordariomycetidae</taxon>
        <taxon>Sordariales</taxon>
        <taxon>Chaetomiaceae</taxon>
        <taxon>Chaetomidium</taxon>
    </lineage>
</organism>
<proteinExistence type="predicted"/>
<gene>
    <name evidence="3" type="ORF">C8A00DRAFT_13703</name>
</gene>
<dbReference type="EMBL" id="MU856892">
    <property type="protein sequence ID" value="KAK4155228.1"/>
    <property type="molecule type" value="Genomic_DNA"/>
</dbReference>
<dbReference type="AlphaFoldDB" id="A0AAN6ZYU6"/>
<comment type="caution">
    <text evidence="3">The sequence shown here is derived from an EMBL/GenBank/DDBJ whole genome shotgun (WGS) entry which is preliminary data.</text>
</comment>
<feature type="region of interest" description="Disordered" evidence="2">
    <location>
        <begin position="638"/>
        <end position="669"/>
    </location>
</feature>
<keyword evidence="1" id="KW-0175">Coiled coil</keyword>
<feature type="compositionally biased region" description="Basic and acidic residues" evidence="2">
    <location>
        <begin position="1"/>
        <end position="63"/>
    </location>
</feature>
<name>A0AAN6ZYU6_9PEZI</name>
<reference evidence="3" key="2">
    <citation type="submission" date="2023-05" db="EMBL/GenBank/DDBJ databases">
        <authorList>
            <consortium name="Lawrence Berkeley National Laboratory"/>
            <person name="Steindorff A."/>
            <person name="Hensen N."/>
            <person name="Bonometti L."/>
            <person name="Westerberg I."/>
            <person name="Brannstrom I.O."/>
            <person name="Guillou S."/>
            <person name="Cros-Aarteil S."/>
            <person name="Calhoun S."/>
            <person name="Haridas S."/>
            <person name="Kuo A."/>
            <person name="Mondo S."/>
            <person name="Pangilinan J."/>
            <person name="Riley R."/>
            <person name="Labutti K."/>
            <person name="Andreopoulos B."/>
            <person name="Lipzen A."/>
            <person name="Chen C."/>
            <person name="Yanf M."/>
            <person name="Daum C."/>
            <person name="Ng V."/>
            <person name="Clum A."/>
            <person name="Ohm R."/>
            <person name="Martin F."/>
            <person name="Silar P."/>
            <person name="Natvig D."/>
            <person name="Lalanne C."/>
            <person name="Gautier V."/>
            <person name="Ament-Velasquez S.L."/>
            <person name="Kruys A."/>
            <person name="Hutchinson M.I."/>
            <person name="Powell A.J."/>
            <person name="Barry K."/>
            <person name="Miller A.N."/>
            <person name="Grigoriev I.V."/>
            <person name="Debuchy R."/>
            <person name="Gladieux P."/>
            <person name="Thoren M.H."/>
            <person name="Johannesson H."/>
        </authorList>
    </citation>
    <scope>NUCLEOTIDE SEQUENCE</scope>
    <source>
        <strain evidence="3">CBS 538.74</strain>
    </source>
</reference>
<feature type="coiled-coil region" evidence="1">
    <location>
        <begin position="230"/>
        <end position="257"/>
    </location>
</feature>
<feature type="compositionally biased region" description="Basic residues" evidence="2">
    <location>
        <begin position="642"/>
        <end position="652"/>
    </location>
</feature>
<dbReference type="Gene3D" id="1.20.1170.10">
    <property type="match status" value="1"/>
</dbReference>